<reference evidence="3" key="1">
    <citation type="submission" date="2018-12" db="EMBL/GenBank/DDBJ databases">
        <title>Complete genome sequence of an uncultured bacterium of the candidate phylum Bipolaricaulota.</title>
        <authorList>
            <person name="Kadnikov V.V."/>
            <person name="Mardanov A.V."/>
            <person name="Beletsky A.V."/>
            <person name="Frank Y.A."/>
            <person name="Karnachuk O.V."/>
            <person name="Ravin N.V."/>
        </authorList>
    </citation>
    <scope>NUCLEOTIDE SEQUENCE [LARGE SCALE GENOMIC DNA]</scope>
</reference>
<evidence type="ECO:0000256" key="1">
    <source>
        <dbReference type="SAM" id="MobiDB-lite"/>
    </source>
</evidence>
<sequence length="57" mass="5899">MKGDHGRWGKLTLTGRLIPQAGAPSLLDRGAEGSSAPVPRHGGSLRPGAPVRDQAED</sequence>
<name>A0A410FS52_BIPS1</name>
<gene>
    <name evidence="2" type="ORF">BIP78_0157</name>
</gene>
<accession>A0A410FS52</accession>
<dbReference type="AlphaFoldDB" id="A0A410FS52"/>
<organism evidence="2 3">
    <name type="scientific">Bipolaricaulis sibiricus</name>
    <dbReference type="NCBI Taxonomy" id="2501609"/>
    <lineage>
        <taxon>Bacteria</taxon>
        <taxon>Candidatus Bipolaricaulota</taxon>
        <taxon>Candidatus Bipolaricaulia</taxon>
        <taxon>Candidatus Bipolaricaulales</taxon>
        <taxon>Candidatus Bipolaricaulaceae</taxon>
        <taxon>Candidatus Bipolaricaulis</taxon>
    </lineage>
</organism>
<protein>
    <submittedName>
        <fullName evidence="2">Uncharacterized protein</fullName>
    </submittedName>
</protein>
<dbReference type="Proteomes" id="UP000287233">
    <property type="component" value="Chromosome"/>
</dbReference>
<evidence type="ECO:0000313" key="2">
    <source>
        <dbReference type="EMBL" id="QAA75925.1"/>
    </source>
</evidence>
<proteinExistence type="predicted"/>
<evidence type="ECO:0000313" key="3">
    <source>
        <dbReference type="Proteomes" id="UP000287233"/>
    </source>
</evidence>
<dbReference type="EMBL" id="CP034928">
    <property type="protein sequence ID" value="QAA75925.1"/>
    <property type="molecule type" value="Genomic_DNA"/>
</dbReference>
<dbReference type="KEGG" id="bih:BIP78_0157"/>
<feature type="region of interest" description="Disordered" evidence="1">
    <location>
        <begin position="1"/>
        <end position="57"/>
    </location>
</feature>